<dbReference type="EMBL" id="OC876011">
    <property type="protein sequence ID" value="CAD7638895.1"/>
    <property type="molecule type" value="Genomic_DNA"/>
</dbReference>
<feature type="transmembrane region" description="Helical" evidence="1">
    <location>
        <begin position="55"/>
        <end position="77"/>
    </location>
</feature>
<organism evidence="2">
    <name type="scientific">Medioppia subpectinata</name>
    <dbReference type="NCBI Taxonomy" id="1979941"/>
    <lineage>
        <taxon>Eukaryota</taxon>
        <taxon>Metazoa</taxon>
        <taxon>Ecdysozoa</taxon>
        <taxon>Arthropoda</taxon>
        <taxon>Chelicerata</taxon>
        <taxon>Arachnida</taxon>
        <taxon>Acari</taxon>
        <taxon>Acariformes</taxon>
        <taxon>Sarcoptiformes</taxon>
        <taxon>Oribatida</taxon>
        <taxon>Brachypylina</taxon>
        <taxon>Oppioidea</taxon>
        <taxon>Oppiidae</taxon>
        <taxon>Medioppia</taxon>
    </lineage>
</organism>
<dbReference type="EMBL" id="CAJPIZ010021436">
    <property type="protein sequence ID" value="CAG2117630.1"/>
    <property type="molecule type" value="Genomic_DNA"/>
</dbReference>
<keyword evidence="1" id="KW-1133">Transmembrane helix</keyword>
<evidence type="ECO:0000313" key="2">
    <source>
        <dbReference type="EMBL" id="CAD7638895.1"/>
    </source>
</evidence>
<keyword evidence="3" id="KW-1185">Reference proteome</keyword>
<feature type="transmembrane region" description="Helical" evidence="1">
    <location>
        <begin position="20"/>
        <end position="40"/>
    </location>
</feature>
<protein>
    <submittedName>
        <fullName evidence="2">Uncharacterized protein</fullName>
    </submittedName>
</protein>
<gene>
    <name evidence="2" type="ORF">OSB1V03_LOCUS17583</name>
</gene>
<keyword evidence="1" id="KW-0812">Transmembrane</keyword>
<evidence type="ECO:0000313" key="3">
    <source>
        <dbReference type="Proteomes" id="UP000759131"/>
    </source>
</evidence>
<evidence type="ECO:0000256" key="1">
    <source>
        <dbReference type="SAM" id="Phobius"/>
    </source>
</evidence>
<keyword evidence="1" id="KW-0472">Membrane</keyword>
<proteinExistence type="predicted"/>
<name>A0A7R9LC08_9ACAR</name>
<reference evidence="2" key="1">
    <citation type="submission" date="2020-11" db="EMBL/GenBank/DDBJ databases">
        <authorList>
            <person name="Tran Van P."/>
        </authorList>
    </citation>
    <scope>NUCLEOTIDE SEQUENCE</scope>
</reference>
<feature type="non-terminal residue" evidence="2">
    <location>
        <position position="1"/>
    </location>
</feature>
<sequence>MAFSNQKTLTAVKIGLEVLYVLAIIGCIFLIVVCGIALGASDKDRQENNINKDQVTAALVIAALGLVISIVGLVGIVKENKC</sequence>
<dbReference type="Proteomes" id="UP000759131">
    <property type="component" value="Unassembled WGS sequence"/>
</dbReference>
<accession>A0A7R9LC08</accession>
<dbReference type="AlphaFoldDB" id="A0A7R9LC08"/>